<organism evidence="1 2">
    <name type="scientific">Solea senegalensis</name>
    <name type="common">Senegalese sole</name>
    <dbReference type="NCBI Taxonomy" id="28829"/>
    <lineage>
        <taxon>Eukaryota</taxon>
        <taxon>Metazoa</taxon>
        <taxon>Chordata</taxon>
        <taxon>Craniata</taxon>
        <taxon>Vertebrata</taxon>
        <taxon>Euteleostomi</taxon>
        <taxon>Actinopterygii</taxon>
        <taxon>Neopterygii</taxon>
        <taxon>Teleostei</taxon>
        <taxon>Neoteleostei</taxon>
        <taxon>Acanthomorphata</taxon>
        <taxon>Carangaria</taxon>
        <taxon>Pleuronectiformes</taxon>
        <taxon>Pleuronectoidei</taxon>
        <taxon>Soleidae</taxon>
        <taxon>Solea</taxon>
    </lineage>
</organism>
<evidence type="ECO:0000313" key="1">
    <source>
        <dbReference type="EMBL" id="KAG7514002.1"/>
    </source>
</evidence>
<dbReference type="EMBL" id="JAGKHQ010000006">
    <property type="protein sequence ID" value="KAG7514002.1"/>
    <property type="molecule type" value="Genomic_DNA"/>
</dbReference>
<proteinExistence type="predicted"/>
<dbReference type="AlphaFoldDB" id="A0AAV6SBM3"/>
<keyword evidence="2" id="KW-1185">Reference proteome</keyword>
<dbReference type="Proteomes" id="UP000693946">
    <property type="component" value="Linkage Group LG14"/>
</dbReference>
<name>A0AAV6SBM3_SOLSE</name>
<accession>A0AAV6SBM3</accession>
<evidence type="ECO:0000313" key="2">
    <source>
        <dbReference type="Proteomes" id="UP000693946"/>
    </source>
</evidence>
<comment type="caution">
    <text evidence="1">The sequence shown here is derived from an EMBL/GenBank/DDBJ whole genome shotgun (WGS) entry which is preliminary data.</text>
</comment>
<protein>
    <submittedName>
        <fullName evidence="1">Uncharacterized protein</fullName>
    </submittedName>
</protein>
<sequence length="64" mass="7252">MSESHGDSVPNTLVPYSDYVNNNMPISPNFITLSSQQLQRLVYAEVHADSSHHILGEIQFHRQT</sequence>
<gene>
    <name evidence="1" type="ORF">JOB18_022445</name>
</gene>
<reference evidence="1 2" key="1">
    <citation type="journal article" date="2021" name="Sci. Rep.">
        <title>Chromosome anchoring in Senegalese sole (Solea senegalensis) reveals sex-associated markers and genome rearrangements in flatfish.</title>
        <authorList>
            <person name="Guerrero-Cozar I."/>
            <person name="Gomez-Garrido J."/>
            <person name="Berbel C."/>
            <person name="Martinez-Blanch J.F."/>
            <person name="Alioto T."/>
            <person name="Claros M.G."/>
            <person name="Gagnaire P.A."/>
            <person name="Manchado M."/>
        </authorList>
    </citation>
    <scope>NUCLEOTIDE SEQUENCE [LARGE SCALE GENOMIC DNA]</scope>
    <source>
        <strain evidence="1">Sse05_10M</strain>
    </source>
</reference>